<dbReference type="Proteomes" id="UP001254488">
    <property type="component" value="Unassembled WGS sequence"/>
</dbReference>
<dbReference type="EMBL" id="JAVRHZ010000003">
    <property type="protein sequence ID" value="MDT0555774.1"/>
    <property type="molecule type" value="Genomic_DNA"/>
</dbReference>
<organism evidence="3 4">
    <name type="scientific">Patiriisocius hiemis</name>
    <dbReference type="NCBI Taxonomy" id="3075604"/>
    <lineage>
        <taxon>Bacteria</taxon>
        <taxon>Pseudomonadati</taxon>
        <taxon>Bacteroidota</taxon>
        <taxon>Flavobacteriia</taxon>
        <taxon>Flavobacteriales</taxon>
        <taxon>Flavobacteriaceae</taxon>
        <taxon>Patiriisocius</taxon>
    </lineage>
</organism>
<comment type="caution">
    <text evidence="3">The sequence shown here is derived from an EMBL/GenBank/DDBJ whole genome shotgun (WGS) entry which is preliminary data.</text>
</comment>
<evidence type="ECO:0000256" key="2">
    <source>
        <dbReference type="SAM" id="Phobius"/>
    </source>
</evidence>
<feature type="region of interest" description="Disordered" evidence="1">
    <location>
        <begin position="118"/>
        <end position="138"/>
    </location>
</feature>
<evidence type="ECO:0000313" key="3">
    <source>
        <dbReference type="EMBL" id="MDT0555774.1"/>
    </source>
</evidence>
<proteinExistence type="predicted"/>
<keyword evidence="2" id="KW-0812">Transmembrane</keyword>
<name>A0ABU2YC56_9FLAO</name>
<feature type="compositionally biased region" description="Polar residues" evidence="1">
    <location>
        <begin position="20"/>
        <end position="32"/>
    </location>
</feature>
<gene>
    <name evidence="3" type="ORF">RM538_07155</name>
</gene>
<evidence type="ECO:0000256" key="1">
    <source>
        <dbReference type="SAM" id="MobiDB-lite"/>
    </source>
</evidence>
<keyword evidence="2" id="KW-0472">Membrane</keyword>
<feature type="transmembrane region" description="Helical" evidence="2">
    <location>
        <begin position="46"/>
        <end position="65"/>
    </location>
</feature>
<keyword evidence="4" id="KW-1185">Reference proteome</keyword>
<sequence length="254" mass="28541">MAPIKLEENIREKLQERELQPSSDAWSKLESQLETEDEGSKSKNKLWFAIAASIATLLIVGALVFSPSNQKTSDVVVEDTNTKEQQYNDEVFKENTIVQENNVAEKGIEKEESNNEVLKPNDIPRKSPKSISEEKKVTTQQAVASTETKAIETSTENIKTKETPSFIDTKVTEVVAQVKNSETITAEEVDVLLLKAQREIQAERILNESKTKIDATALLQDVEGELERSFRDKVFEALGENFNSIRTAVIERNN</sequence>
<accession>A0ABU2YC56</accession>
<protein>
    <submittedName>
        <fullName evidence="3">Uncharacterized protein</fullName>
    </submittedName>
</protein>
<feature type="region of interest" description="Disordered" evidence="1">
    <location>
        <begin position="13"/>
        <end position="42"/>
    </location>
</feature>
<evidence type="ECO:0000313" key="4">
    <source>
        <dbReference type="Proteomes" id="UP001254488"/>
    </source>
</evidence>
<dbReference type="RefSeq" id="WP_311332726.1">
    <property type="nucleotide sequence ID" value="NZ_JAVRHZ010000003.1"/>
</dbReference>
<keyword evidence="2" id="KW-1133">Transmembrane helix</keyword>
<reference evidence="3 4" key="1">
    <citation type="submission" date="2023-09" db="EMBL/GenBank/DDBJ databases">
        <authorList>
            <person name="Rey-Velasco X."/>
        </authorList>
    </citation>
    <scope>NUCLEOTIDE SEQUENCE [LARGE SCALE GENOMIC DNA]</scope>
    <source>
        <strain evidence="3 4">W242</strain>
    </source>
</reference>